<keyword evidence="2" id="KW-1185">Reference proteome</keyword>
<evidence type="ECO:0000313" key="2">
    <source>
        <dbReference type="Proteomes" id="UP001558713"/>
    </source>
</evidence>
<gene>
    <name evidence="1" type="ORF">V5N11_026366</name>
</gene>
<evidence type="ECO:0008006" key="3">
    <source>
        <dbReference type="Google" id="ProtNLM"/>
    </source>
</evidence>
<evidence type="ECO:0000313" key="1">
    <source>
        <dbReference type="EMBL" id="KAL1216436.1"/>
    </source>
</evidence>
<name>A0ABD1BJ59_CARAN</name>
<protein>
    <recommendedName>
        <fullName evidence="3">RNase H type-1 domain-containing protein</fullName>
    </recommendedName>
</protein>
<accession>A0ABD1BJ59</accession>
<sequence length="126" mass="14074">MHSRRAFSGVESKGEACLKTVSWAAEAMSSHHFDEVVFATEDSALVGAMNRPKAWPSFAFQRAELMVSLESLRSWKFVFESHSTNRGVSLIAQSAANYSNLHSYVAAGAPSWLEEHFEYERNLLST</sequence>
<reference evidence="1 2" key="1">
    <citation type="submission" date="2024-04" db="EMBL/GenBank/DDBJ databases">
        <title>Genome assembly C_amara_ONT_v2.</title>
        <authorList>
            <person name="Yant L."/>
            <person name="Moore C."/>
            <person name="Slenker M."/>
        </authorList>
    </citation>
    <scope>NUCLEOTIDE SEQUENCE [LARGE SCALE GENOMIC DNA]</scope>
    <source>
        <tissue evidence="1">Leaf</tissue>
    </source>
</reference>
<dbReference type="Proteomes" id="UP001558713">
    <property type="component" value="Unassembled WGS sequence"/>
</dbReference>
<dbReference type="EMBL" id="JBANAX010000265">
    <property type="protein sequence ID" value="KAL1216436.1"/>
    <property type="molecule type" value="Genomic_DNA"/>
</dbReference>
<dbReference type="AlphaFoldDB" id="A0ABD1BJ59"/>
<organism evidence="1 2">
    <name type="scientific">Cardamine amara subsp. amara</name>
    <dbReference type="NCBI Taxonomy" id="228776"/>
    <lineage>
        <taxon>Eukaryota</taxon>
        <taxon>Viridiplantae</taxon>
        <taxon>Streptophyta</taxon>
        <taxon>Embryophyta</taxon>
        <taxon>Tracheophyta</taxon>
        <taxon>Spermatophyta</taxon>
        <taxon>Magnoliopsida</taxon>
        <taxon>eudicotyledons</taxon>
        <taxon>Gunneridae</taxon>
        <taxon>Pentapetalae</taxon>
        <taxon>rosids</taxon>
        <taxon>malvids</taxon>
        <taxon>Brassicales</taxon>
        <taxon>Brassicaceae</taxon>
        <taxon>Cardamineae</taxon>
        <taxon>Cardamine</taxon>
    </lineage>
</organism>
<proteinExistence type="predicted"/>
<comment type="caution">
    <text evidence="1">The sequence shown here is derived from an EMBL/GenBank/DDBJ whole genome shotgun (WGS) entry which is preliminary data.</text>
</comment>